<feature type="region of interest" description="Disordered" evidence="1">
    <location>
        <begin position="40"/>
        <end position="66"/>
    </location>
</feature>
<comment type="caution">
    <text evidence="4">The sequence shown here is derived from an EMBL/GenBank/DDBJ whole genome shotgun (WGS) entry which is preliminary data.</text>
</comment>
<feature type="compositionally biased region" description="Low complexity" evidence="1">
    <location>
        <begin position="46"/>
        <end position="62"/>
    </location>
</feature>
<evidence type="ECO:0000256" key="3">
    <source>
        <dbReference type="SAM" id="SignalP"/>
    </source>
</evidence>
<reference evidence="4" key="2">
    <citation type="submission" date="2020-09" db="EMBL/GenBank/DDBJ databases">
        <authorList>
            <person name="Sun Q."/>
            <person name="Ohkuma M."/>
        </authorList>
    </citation>
    <scope>NUCLEOTIDE SEQUENCE</scope>
    <source>
        <strain evidence="4">JCM 3172</strain>
    </source>
</reference>
<accession>A0A918LVY1</accession>
<dbReference type="Proteomes" id="UP000619486">
    <property type="component" value="Unassembled WGS sequence"/>
</dbReference>
<evidence type="ECO:0000313" key="4">
    <source>
        <dbReference type="EMBL" id="GGT57567.1"/>
    </source>
</evidence>
<evidence type="ECO:0000256" key="1">
    <source>
        <dbReference type="SAM" id="MobiDB-lite"/>
    </source>
</evidence>
<dbReference type="RefSeq" id="WP_189204655.1">
    <property type="nucleotide sequence ID" value="NZ_BMQQ01000031.1"/>
</dbReference>
<feature type="chain" id="PRO_5037802075" evidence="3">
    <location>
        <begin position="31"/>
        <end position="444"/>
    </location>
</feature>
<keyword evidence="2" id="KW-0812">Transmembrane</keyword>
<dbReference type="AlphaFoldDB" id="A0A918LVY1"/>
<protein>
    <submittedName>
        <fullName evidence="4">Uncharacterized protein</fullName>
    </submittedName>
</protein>
<keyword evidence="3" id="KW-0732">Signal</keyword>
<keyword evidence="2" id="KW-0472">Membrane</keyword>
<dbReference type="EMBL" id="BMQQ01000031">
    <property type="protein sequence ID" value="GGT57567.1"/>
    <property type="molecule type" value="Genomic_DNA"/>
</dbReference>
<feature type="signal peptide" evidence="3">
    <location>
        <begin position="1"/>
        <end position="30"/>
    </location>
</feature>
<organism evidence="4 5">
    <name type="scientific">Streptomyces purpureus</name>
    <dbReference type="NCBI Taxonomy" id="1951"/>
    <lineage>
        <taxon>Bacteria</taxon>
        <taxon>Bacillati</taxon>
        <taxon>Actinomycetota</taxon>
        <taxon>Actinomycetes</taxon>
        <taxon>Kitasatosporales</taxon>
        <taxon>Streptomycetaceae</taxon>
        <taxon>Streptomyces</taxon>
    </lineage>
</organism>
<keyword evidence="5" id="KW-1185">Reference proteome</keyword>
<evidence type="ECO:0000256" key="2">
    <source>
        <dbReference type="SAM" id="Phobius"/>
    </source>
</evidence>
<keyword evidence="2" id="KW-1133">Transmembrane helix</keyword>
<feature type="transmembrane region" description="Helical" evidence="2">
    <location>
        <begin position="414"/>
        <end position="435"/>
    </location>
</feature>
<proteinExistence type="predicted"/>
<gene>
    <name evidence="4" type="ORF">GCM10014713_58990</name>
</gene>
<reference evidence="4" key="1">
    <citation type="journal article" date="2014" name="Int. J. Syst. Evol. Microbiol.">
        <title>Complete genome sequence of Corynebacterium casei LMG S-19264T (=DSM 44701T), isolated from a smear-ripened cheese.</title>
        <authorList>
            <consortium name="US DOE Joint Genome Institute (JGI-PGF)"/>
            <person name="Walter F."/>
            <person name="Albersmeier A."/>
            <person name="Kalinowski J."/>
            <person name="Ruckert C."/>
        </authorList>
    </citation>
    <scope>NUCLEOTIDE SEQUENCE</scope>
    <source>
        <strain evidence="4">JCM 3172</strain>
    </source>
</reference>
<evidence type="ECO:0000313" key="5">
    <source>
        <dbReference type="Proteomes" id="UP000619486"/>
    </source>
</evidence>
<sequence length="444" mass="45391">MRFALRTAIATAVVAGVALTPMATAATAFAAEKPVQQNGPAITDKTAAGSGATTGETTTGETKPADGRNFVKQVDLGHGLSAKVYLVDGPDYLAEIIEDGAVIFSLRGGEGKAHKGLWVTMNSDGDVTAKPQPGGFVLHKEQDLLEGMRAKVFKDRGTGELRADIHKGQRKLFSLKVGQVKTYNNVEIRLLADARVIARQLHSGMGALVGTEHMTNGTVLKVYENGTAGYRAIAFVKGASIGTVDANGGHGAAVYGGEYFLLTPAGKTHVWAVNSVGGKAGIYALPNGKDVRLAKDAAGRWGVNDGHRKTHAVANPLLKGNGRHQVLDFGGGALVIVSPDGTKFGNYVTTAAKQAPAVFLGIEDAGAPAKSTSTKTTQVAAQGTTSTTAVQTSVVPRGAVAAGAELTESGDSTALVATGAGAASLAAAGLGFVALRRRAADARG</sequence>
<name>A0A918LVY1_9ACTN</name>